<dbReference type="CDD" id="cd12967">
    <property type="entry name" value="CBM_SusE-F_like_u1"/>
    <property type="match status" value="1"/>
</dbReference>
<evidence type="ECO:0000259" key="1">
    <source>
        <dbReference type="Pfam" id="PF14292"/>
    </source>
</evidence>
<dbReference type="Proteomes" id="UP000461730">
    <property type="component" value="Unassembled WGS sequence"/>
</dbReference>
<dbReference type="CDD" id="cd12956">
    <property type="entry name" value="CBM_SusE-F_like"/>
    <property type="match status" value="1"/>
</dbReference>
<dbReference type="EMBL" id="WRXN01000013">
    <property type="protein sequence ID" value="MVT11445.1"/>
    <property type="molecule type" value="Genomic_DNA"/>
</dbReference>
<sequence>MYSRYLTQTGLPILTLFKTMAIKKDHMKRIINYFLFILLFASCKKDETRVVYSLPAGTPSFSSSISSIVLDSTHKEDVAVSFAWSSLSYSINAAVTYSLEFDTANAMSNPVAFIMNADTTKSYTVAQLNAIALQAGLEGAKAGKLNVRMKAEVRMNGTSTNPSTIPATYSAVLPVTITAYAPATVSRLWVPGEYQGWNAATAPTLADVAGKGAYEGYIYFPNNASGNYTFKITTAPNWNDPSWGYESATKMVKGGGNLYTPGEGYFLVRANTTSRDWSTTPTTWSIVGDAVTDWDTDVPMTYDTESGTWVISSVNIKASGGFKFRANSAWTINYGPADGKLVQDGGNIFAPGGVAGNYKVVLNLSDAGNYTYTLTKL</sequence>
<dbReference type="AlphaFoldDB" id="A0A7K1UBU5"/>
<feature type="domain" description="SusE outer membrane protein" evidence="1">
    <location>
        <begin position="46"/>
        <end position="150"/>
    </location>
</feature>
<protein>
    <recommendedName>
        <fullName evidence="1">SusE outer membrane protein domain-containing protein</fullName>
    </recommendedName>
</protein>
<organism evidence="2 3">
    <name type="scientific">Chitinophaga tropicalis</name>
    <dbReference type="NCBI Taxonomy" id="2683588"/>
    <lineage>
        <taxon>Bacteria</taxon>
        <taxon>Pseudomonadati</taxon>
        <taxon>Bacteroidota</taxon>
        <taxon>Chitinophagia</taxon>
        <taxon>Chitinophagales</taxon>
        <taxon>Chitinophagaceae</taxon>
        <taxon>Chitinophaga</taxon>
    </lineage>
</organism>
<comment type="caution">
    <text evidence="2">The sequence shown here is derived from an EMBL/GenBank/DDBJ whole genome shotgun (WGS) entry which is preliminary data.</text>
</comment>
<name>A0A7K1UBU5_9BACT</name>
<reference evidence="2 3" key="1">
    <citation type="submission" date="2019-12" db="EMBL/GenBank/DDBJ databases">
        <title>Chitinophaga sp. strain ysch24 (GDMCC 1.1355), whole genome shotgun sequence.</title>
        <authorList>
            <person name="Zhang X."/>
        </authorList>
    </citation>
    <scope>NUCLEOTIDE SEQUENCE [LARGE SCALE GENOMIC DNA]</scope>
    <source>
        <strain evidence="3">ysch24</strain>
    </source>
</reference>
<dbReference type="InterPro" id="IPR025970">
    <property type="entry name" value="SusE"/>
</dbReference>
<keyword evidence="3" id="KW-1185">Reference proteome</keyword>
<gene>
    <name evidence="2" type="ORF">GO493_24480</name>
</gene>
<accession>A0A7K1UBU5</accession>
<evidence type="ECO:0000313" key="3">
    <source>
        <dbReference type="Proteomes" id="UP000461730"/>
    </source>
</evidence>
<proteinExistence type="predicted"/>
<dbReference type="Pfam" id="PF14292">
    <property type="entry name" value="SusE"/>
    <property type="match status" value="1"/>
</dbReference>
<evidence type="ECO:0000313" key="2">
    <source>
        <dbReference type="EMBL" id="MVT11445.1"/>
    </source>
</evidence>
<dbReference type="Gene3D" id="2.60.40.3620">
    <property type="match status" value="2"/>
</dbReference>